<dbReference type="Proteomes" id="UP000244803">
    <property type="component" value="Chromosome 4"/>
</dbReference>
<dbReference type="InterPro" id="IPR001932">
    <property type="entry name" value="PPM-type_phosphatase-like_dom"/>
</dbReference>
<evidence type="ECO:0000313" key="3">
    <source>
        <dbReference type="Proteomes" id="UP000244803"/>
    </source>
</evidence>
<dbReference type="AlphaFoldDB" id="A0A976M713"/>
<dbReference type="PROSITE" id="PS51746">
    <property type="entry name" value="PPM_2"/>
    <property type="match status" value="1"/>
</dbReference>
<dbReference type="CDD" id="cd00143">
    <property type="entry name" value="PP2Cc"/>
    <property type="match status" value="1"/>
</dbReference>
<dbReference type="Gene3D" id="3.60.40.10">
    <property type="entry name" value="PPM-type phosphatase domain"/>
    <property type="match status" value="1"/>
</dbReference>
<dbReference type="SUPFAM" id="SSF81606">
    <property type="entry name" value="PP2C-like"/>
    <property type="match status" value="1"/>
</dbReference>
<proteinExistence type="predicted"/>
<protein>
    <submittedName>
        <fullName evidence="2">Serine/threonine protein phosphatase 2C</fullName>
        <ecNumber evidence="2">3.1.3.16</ecNumber>
    </submittedName>
</protein>
<evidence type="ECO:0000259" key="1">
    <source>
        <dbReference type="PROSITE" id="PS51746"/>
    </source>
</evidence>
<organism evidence="2 3">
    <name type="scientific">Theileria orientalis</name>
    <dbReference type="NCBI Taxonomy" id="68886"/>
    <lineage>
        <taxon>Eukaryota</taxon>
        <taxon>Sar</taxon>
        <taxon>Alveolata</taxon>
        <taxon>Apicomplexa</taxon>
        <taxon>Aconoidasida</taxon>
        <taxon>Piroplasmida</taxon>
        <taxon>Theileriidae</taxon>
        <taxon>Theileria</taxon>
    </lineage>
</organism>
<name>A0A976M713_THEOR</name>
<dbReference type="EC" id="3.1.3.16" evidence="2"/>
<dbReference type="Pfam" id="PF00481">
    <property type="entry name" value="PP2C"/>
    <property type="match status" value="1"/>
</dbReference>
<dbReference type="EMBL" id="CP056067">
    <property type="protein sequence ID" value="UKJ89676.2"/>
    <property type="molecule type" value="Genomic_DNA"/>
</dbReference>
<dbReference type="InterPro" id="IPR015655">
    <property type="entry name" value="PP2C"/>
</dbReference>
<gene>
    <name evidence="2" type="ORF">MACJ_002929</name>
</gene>
<dbReference type="OrthoDB" id="10264738at2759"/>
<evidence type="ECO:0000313" key="2">
    <source>
        <dbReference type="EMBL" id="UKJ89676.2"/>
    </source>
</evidence>
<dbReference type="GO" id="GO:0004722">
    <property type="term" value="F:protein serine/threonine phosphatase activity"/>
    <property type="evidence" value="ECO:0007669"/>
    <property type="project" value="UniProtKB-EC"/>
</dbReference>
<accession>A0A976M713</accession>
<reference evidence="2" key="1">
    <citation type="submission" date="2022-07" db="EMBL/GenBank/DDBJ databases">
        <title>Evaluation of T. orientalis genome assembly methods using nanopore sequencing and analysis of variation between genomes.</title>
        <authorList>
            <person name="Yam J."/>
            <person name="Micallef M.L."/>
            <person name="Liu M."/>
            <person name="Djordjevic S.P."/>
            <person name="Bogema D.R."/>
            <person name="Jenkins C."/>
        </authorList>
    </citation>
    <scope>NUCLEOTIDE SEQUENCE</scope>
    <source>
        <strain evidence="2">Fish Creek</strain>
    </source>
</reference>
<keyword evidence="2" id="KW-0378">Hydrolase</keyword>
<feature type="domain" description="PPM-type phosphatase" evidence="1">
    <location>
        <begin position="35"/>
        <end position="325"/>
    </location>
</feature>
<dbReference type="PANTHER" id="PTHR47992">
    <property type="entry name" value="PROTEIN PHOSPHATASE"/>
    <property type="match status" value="1"/>
</dbReference>
<sequence>MEMTVNSISNGLTSLVQPAIHITHPVDFEDYGTFAVSAHTDIGSRKTQEDRLLIVPKLCRGRHNISFFGVFDGTVGDFSSDTIQKIIIKHLTESPQWEKLIGALEKGGDVVTCAYDAMFRMYKSADEELLGLCARLSHDYASSTSVTVLMVNQYIIVGHLGDSRVALCSNEDGLLTCKYLTQDHKPNNPEEKLRIISSGGSVEFLCSHSNNPFIRGGDFTVRKARGEQPMQLQYSRAFGGKDLKKYGLSSDPDITIFERKDKHKCIILASDGLWDIKSCEDAFKTLFQGHQQGLNPSKFLIESALNQQRSKSKNSDNITVISVFLKDQKPVEE</sequence>
<dbReference type="SMART" id="SM00332">
    <property type="entry name" value="PP2Cc"/>
    <property type="match status" value="1"/>
</dbReference>
<dbReference type="InterPro" id="IPR036457">
    <property type="entry name" value="PPM-type-like_dom_sf"/>
</dbReference>